<evidence type="ECO:0000313" key="5">
    <source>
        <dbReference type="EMBL" id="GAA4503413.1"/>
    </source>
</evidence>
<organism evidence="5 6">
    <name type="scientific">Actinoallomurus oryzae</name>
    <dbReference type="NCBI Taxonomy" id="502180"/>
    <lineage>
        <taxon>Bacteria</taxon>
        <taxon>Bacillati</taxon>
        <taxon>Actinomycetota</taxon>
        <taxon>Actinomycetes</taxon>
        <taxon>Streptosporangiales</taxon>
        <taxon>Thermomonosporaceae</taxon>
        <taxon>Actinoallomurus</taxon>
    </lineage>
</organism>
<dbReference type="EMBL" id="BAABHF010000030">
    <property type="protein sequence ID" value="GAA4503413.1"/>
    <property type="molecule type" value="Genomic_DNA"/>
</dbReference>
<dbReference type="InterPro" id="IPR031325">
    <property type="entry name" value="RHS_repeat"/>
</dbReference>
<dbReference type="PANTHER" id="PTHR32305">
    <property type="match status" value="1"/>
</dbReference>
<gene>
    <name evidence="5" type="ORF">GCM10023191_056300</name>
</gene>
<dbReference type="NCBIfam" id="TIGR03696">
    <property type="entry name" value="Rhs_assc_core"/>
    <property type="match status" value="1"/>
</dbReference>
<dbReference type="InterPro" id="IPR045351">
    <property type="entry name" value="DUF6531"/>
</dbReference>
<accession>A0ABP8QHY7</accession>
<dbReference type="InterPro" id="IPR050708">
    <property type="entry name" value="T6SS_VgrG/RHS"/>
</dbReference>
<evidence type="ECO:0000259" key="4">
    <source>
        <dbReference type="Pfam" id="PF25023"/>
    </source>
</evidence>
<feature type="region of interest" description="Disordered" evidence="2">
    <location>
        <begin position="1030"/>
        <end position="1068"/>
    </location>
</feature>
<keyword evidence="1" id="KW-0677">Repeat</keyword>
<evidence type="ECO:0000256" key="1">
    <source>
        <dbReference type="ARBA" id="ARBA00022737"/>
    </source>
</evidence>
<proteinExistence type="predicted"/>
<name>A0ABP8QHY7_9ACTN</name>
<dbReference type="PANTHER" id="PTHR32305:SF15">
    <property type="entry name" value="PROTEIN RHSA-RELATED"/>
    <property type="match status" value="1"/>
</dbReference>
<dbReference type="Gene3D" id="2.180.10.10">
    <property type="entry name" value="RHS repeat-associated core"/>
    <property type="match status" value="3"/>
</dbReference>
<dbReference type="Pfam" id="PF20148">
    <property type="entry name" value="DUF6531"/>
    <property type="match status" value="1"/>
</dbReference>
<evidence type="ECO:0008006" key="7">
    <source>
        <dbReference type="Google" id="ProtNLM"/>
    </source>
</evidence>
<feature type="domain" description="DUF6531" evidence="3">
    <location>
        <begin position="1"/>
        <end position="66"/>
    </location>
</feature>
<protein>
    <recommendedName>
        <fullName evidence="7">RHS repeat-associated core domain-containing protein</fullName>
    </recommendedName>
</protein>
<keyword evidence="6" id="KW-1185">Reference proteome</keyword>
<dbReference type="InterPro" id="IPR006530">
    <property type="entry name" value="YD"/>
</dbReference>
<evidence type="ECO:0000256" key="2">
    <source>
        <dbReference type="SAM" id="MobiDB-lite"/>
    </source>
</evidence>
<dbReference type="Proteomes" id="UP001500503">
    <property type="component" value="Unassembled WGS sequence"/>
</dbReference>
<feature type="domain" description="Teneurin-like YD-shell" evidence="4">
    <location>
        <begin position="726"/>
        <end position="975"/>
    </location>
</feature>
<dbReference type="Pfam" id="PF05593">
    <property type="entry name" value="RHS_repeat"/>
    <property type="match status" value="8"/>
</dbReference>
<dbReference type="InterPro" id="IPR022385">
    <property type="entry name" value="Rhs_assc_core"/>
</dbReference>
<dbReference type="Pfam" id="PF25023">
    <property type="entry name" value="TEN_YD-shell"/>
    <property type="match status" value="1"/>
</dbReference>
<sequence>MAGGDVVLRQVDVHLGGVLPLVLERTHVSSYREGRSFGVSWASTLDQRVELDADGACFAAADGMMLFYPPVDAPGSPVLPTAGPRWPLTLDENGECTVTDPEARRMLHFAPVGPRPGSLRLTAISDRNGNRIDLRYEADATLVEIHHSGGYRIGVETGDTGRVTALRLRSGEELMRYGYDDAGNLAEIINSSGRPLRFDYDAEGRLTGWIDRNGHWYRYTYDGQGRAVHGDGPDGLWNVTLTYGDRVTVVTDSLGHQTTYHLNELGQVIAEIDPLGQETRSVWDGHDRLLSRTDPLGRTTRYRYNEAGDLTAITRPDSRQVTATYNELGLPVQITDADGTVRRHDYDDRGNLVALTDQGGATTLYGYDERGGLSTITDPLGAVIRIVNDDAGLPIAVTDPLGATDRCVRDRFGRVTEMIDPLGSVTRLRWTVEGRPAERARPDGATERWSYDDEGNLIEYIDAAGRVARTEYGPFDLPSSRIGPDGASLRFTYDTELRLAAVTDPQGLTWRYAYDPAGNLTEETDFNGRVLRYAYDAAGQLTEHTNGAGQTIRYSRDPLGNVVGKRSGDAVTTFAYNATGRLVRAVNADVEVRFEHDPLGRVVAEVCNGRRLASAYDALGRRVRRRTPSGTEAVWHHDAAGRPIALHTAGQRVRFEYDAAGREVRRHVGDVATLVQGWEPGDRLSDQTLWGASAPSRPLQHRAYSYRSDGTVVGIGDHTFGPRRFELDAAGRVTAVHTEAWSERYTYDPAGKPIDAAWPATDSGTFGPRQYAGTMVRSAGNVRYDYDAQGRVVLRQRKRLSAKPLTWRYEWDADDRLIAVTTPGGQRWRYLYDALGRRIAKQRLGPDGRTVVEQTDFTWDGAVLAEQTRADGTTTWEYEPGGFRPIAQTERDEVDERFYGIVSDLIGCPTEMVGSTGDLAWQRVSTLWGLRAVQGQEDTDCPLRFPGQYHDEETGLHYNYRRYYDPHTGRYQSSDPLGLTPQPDPYAYVHNPTTRADPLGLAPYRPNPGEGRRLVGVALAAAHNRGLTHRLAGASPEPNSTVRDLLDLKPGNPPRPQKAENSNGRSDEELIRSVFSPRDGQFIAVHWFYPDTILQGNHRRYELLKRAENPDSSISWDTPIFINNFRSTR</sequence>
<evidence type="ECO:0000313" key="6">
    <source>
        <dbReference type="Proteomes" id="UP001500503"/>
    </source>
</evidence>
<dbReference type="InterPro" id="IPR056823">
    <property type="entry name" value="TEN-like_YD-shell"/>
</dbReference>
<reference evidence="6" key="1">
    <citation type="journal article" date="2019" name="Int. J. Syst. Evol. Microbiol.">
        <title>The Global Catalogue of Microorganisms (GCM) 10K type strain sequencing project: providing services to taxonomists for standard genome sequencing and annotation.</title>
        <authorList>
            <consortium name="The Broad Institute Genomics Platform"/>
            <consortium name="The Broad Institute Genome Sequencing Center for Infectious Disease"/>
            <person name="Wu L."/>
            <person name="Ma J."/>
        </authorList>
    </citation>
    <scope>NUCLEOTIDE SEQUENCE [LARGE SCALE GENOMIC DNA]</scope>
    <source>
        <strain evidence="6">JCM 17933</strain>
    </source>
</reference>
<comment type="caution">
    <text evidence="5">The sequence shown here is derived from an EMBL/GenBank/DDBJ whole genome shotgun (WGS) entry which is preliminary data.</text>
</comment>
<evidence type="ECO:0000259" key="3">
    <source>
        <dbReference type="Pfam" id="PF20148"/>
    </source>
</evidence>
<dbReference type="NCBIfam" id="TIGR01643">
    <property type="entry name" value="YD_repeat_2x"/>
    <property type="match status" value="15"/>
</dbReference>